<evidence type="ECO:0000313" key="4">
    <source>
        <dbReference type="EMBL" id="KAK8888950.1"/>
    </source>
</evidence>
<dbReference type="SUPFAM" id="SSF103409">
    <property type="entry name" value="39 kda initiator binding protein, IBP39, C-terminal domains"/>
    <property type="match status" value="1"/>
</dbReference>
<evidence type="ECO:0000259" key="3">
    <source>
        <dbReference type="Pfam" id="PF11422"/>
    </source>
</evidence>
<dbReference type="InterPro" id="IPR036388">
    <property type="entry name" value="WH-like_DNA-bd_sf"/>
</dbReference>
<dbReference type="InterPro" id="IPR036390">
    <property type="entry name" value="WH_DNA-bd_sf"/>
</dbReference>
<gene>
    <name evidence="4" type="ORF">M9Y10_033691</name>
</gene>
<organism evidence="4 5">
    <name type="scientific">Tritrichomonas musculus</name>
    <dbReference type="NCBI Taxonomy" id="1915356"/>
    <lineage>
        <taxon>Eukaryota</taxon>
        <taxon>Metamonada</taxon>
        <taxon>Parabasalia</taxon>
        <taxon>Tritrichomonadida</taxon>
        <taxon>Tritrichomonadidae</taxon>
        <taxon>Tritrichomonas</taxon>
    </lineage>
</organism>
<dbReference type="InterPro" id="IPR036184">
    <property type="entry name" value="IBP39-like_C_sf"/>
</dbReference>
<reference evidence="4 5" key="1">
    <citation type="submission" date="2024-04" db="EMBL/GenBank/DDBJ databases">
        <title>Tritrichomonas musculus Genome.</title>
        <authorList>
            <person name="Alves-Ferreira E."/>
            <person name="Grigg M."/>
            <person name="Lorenzi H."/>
            <person name="Galac M."/>
        </authorList>
    </citation>
    <scope>NUCLEOTIDE SEQUENCE [LARGE SCALE GENOMIC DNA]</scope>
    <source>
        <strain evidence="4 5">EAF2021</strain>
    </source>
</reference>
<name>A0ABR2KG33_9EUKA</name>
<feature type="domain" description="Initiator binding" evidence="2">
    <location>
        <begin position="72"/>
        <end position="158"/>
    </location>
</feature>
<dbReference type="Proteomes" id="UP001470230">
    <property type="component" value="Unassembled WGS sequence"/>
</dbReference>
<protein>
    <submittedName>
        <fullName evidence="4">Uncharacterized protein</fullName>
    </submittedName>
</protein>
<dbReference type="Gene3D" id="1.10.10.10">
    <property type="entry name" value="Winged helix-like DNA-binding domain superfamily/Winged helix DNA-binding domain"/>
    <property type="match status" value="1"/>
</dbReference>
<accession>A0ABR2KG33</accession>
<feature type="compositionally biased region" description="Acidic residues" evidence="1">
    <location>
        <begin position="16"/>
        <end position="25"/>
    </location>
</feature>
<dbReference type="Pfam" id="PF10416">
    <property type="entry name" value="IBD"/>
    <property type="match status" value="1"/>
</dbReference>
<evidence type="ECO:0000259" key="2">
    <source>
        <dbReference type="Pfam" id="PF10416"/>
    </source>
</evidence>
<comment type="caution">
    <text evidence="4">The sequence shown here is derived from an EMBL/GenBank/DDBJ whole genome shotgun (WGS) entry which is preliminary data.</text>
</comment>
<dbReference type="Pfam" id="PF11422">
    <property type="entry name" value="IBP39"/>
    <property type="match status" value="1"/>
</dbReference>
<evidence type="ECO:0000256" key="1">
    <source>
        <dbReference type="SAM" id="MobiDB-lite"/>
    </source>
</evidence>
<dbReference type="EMBL" id="JAPFFF010000005">
    <property type="protein sequence ID" value="KAK8888950.1"/>
    <property type="molecule type" value="Genomic_DNA"/>
</dbReference>
<evidence type="ECO:0000313" key="5">
    <source>
        <dbReference type="Proteomes" id="UP001470230"/>
    </source>
</evidence>
<dbReference type="SUPFAM" id="SSF46785">
    <property type="entry name" value="Winged helix' DNA-binding domain"/>
    <property type="match status" value="1"/>
</dbReference>
<dbReference type="InterPro" id="IPR024238">
    <property type="entry name" value="IBP39_C"/>
</dbReference>
<proteinExistence type="predicted"/>
<keyword evidence="5" id="KW-1185">Reference proteome</keyword>
<dbReference type="InterPro" id="IPR018845">
    <property type="entry name" value="Initiator-bd"/>
</dbReference>
<feature type="domain" description="Initiator binding protein 39kDa C-terminal" evidence="3">
    <location>
        <begin position="191"/>
        <end position="393"/>
    </location>
</feature>
<feature type="region of interest" description="Disordered" evidence="1">
    <location>
        <begin position="1"/>
        <end position="39"/>
    </location>
</feature>
<sequence length="410" mass="47287">MNISSSNIPIVNPLIENDEDSDDQSSDVNDYQKSQNESWKQPPVLLEYSLNGKNLDPPEIYAQKFPSHLLFNRQNEGFASKLYDILEYAGNDIDKMLGIGCGWISNDEFFLIKKRFCIVTNINLNTLNYKLRQCRFSQSKKHCRSVVILKSENFSKNIDKESLHKIDKRKIDDIVSIGNDQVLLITALDSVHNYAIDKSEIHFIKKTVVDLWQKILGRSGVFAVNKKVFLTNLVQNLCKDFKSQQNENQEISINSAPLDFSLYVSSNNLNFNQTVFKMVAYVFYHKKPDIITISDFFNFYSHFGPENDIIEKIHKLLCCSYDFGGWFLPKVQEFDYSKSISGSYSNTCSNCFVLKKARKWTSHIYNLISASSLTGYLIDESDKRFLTWHAVLEHLNSQSDSSQYHELPVT</sequence>